<dbReference type="AlphaFoldDB" id="A0A8B6DKV6"/>
<dbReference type="InterPro" id="IPR036691">
    <property type="entry name" value="Endo/exonu/phosph_ase_sf"/>
</dbReference>
<keyword evidence="11" id="KW-1185">Reference proteome</keyword>
<evidence type="ECO:0000256" key="3">
    <source>
        <dbReference type="ARBA" id="ARBA00022737"/>
    </source>
</evidence>
<evidence type="ECO:0000256" key="4">
    <source>
        <dbReference type="ARBA" id="ARBA00022837"/>
    </source>
</evidence>
<organism evidence="10 11">
    <name type="scientific">Mytilus galloprovincialis</name>
    <name type="common">Mediterranean mussel</name>
    <dbReference type="NCBI Taxonomy" id="29158"/>
    <lineage>
        <taxon>Eukaryota</taxon>
        <taxon>Metazoa</taxon>
        <taxon>Spiralia</taxon>
        <taxon>Lophotrochozoa</taxon>
        <taxon>Mollusca</taxon>
        <taxon>Bivalvia</taxon>
        <taxon>Autobranchia</taxon>
        <taxon>Pteriomorphia</taxon>
        <taxon>Mytilida</taxon>
        <taxon>Mytiloidea</taxon>
        <taxon>Mytilidae</taxon>
        <taxon>Mytilinae</taxon>
        <taxon>Mytilus</taxon>
    </lineage>
</organism>
<keyword evidence="3" id="KW-0677">Repeat</keyword>
<evidence type="ECO:0000256" key="2">
    <source>
        <dbReference type="ARBA" id="ARBA00022692"/>
    </source>
</evidence>
<dbReference type="OrthoDB" id="5971988at2759"/>
<dbReference type="SUPFAM" id="SSF56219">
    <property type="entry name" value="DNase I-like"/>
    <property type="match status" value="1"/>
</dbReference>
<dbReference type="GO" id="GO:0005886">
    <property type="term" value="C:plasma membrane"/>
    <property type="evidence" value="ECO:0007669"/>
    <property type="project" value="UniProtKB-SubCell"/>
</dbReference>
<evidence type="ECO:0000256" key="6">
    <source>
        <dbReference type="ARBA" id="ARBA00023136"/>
    </source>
</evidence>
<keyword evidence="6 8" id="KW-0472">Membrane</keyword>
<evidence type="ECO:0000256" key="8">
    <source>
        <dbReference type="SAM" id="Phobius"/>
    </source>
</evidence>
<dbReference type="Proteomes" id="UP000596742">
    <property type="component" value="Unassembled WGS sequence"/>
</dbReference>
<dbReference type="InterPro" id="IPR015919">
    <property type="entry name" value="Cadherin-like_sf"/>
</dbReference>
<reference evidence="10" key="1">
    <citation type="submission" date="2018-11" db="EMBL/GenBank/DDBJ databases">
        <authorList>
            <person name="Alioto T."/>
            <person name="Alioto T."/>
        </authorList>
    </citation>
    <scope>NUCLEOTIDE SEQUENCE</scope>
</reference>
<dbReference type="Pfam" id="PF00028">
    <property type="entry name" value="Cadherin"/>
    <property type="match status" value="1"/>
</dbReference>
<dbReference type="PROSITE" id="PS00232">
    <property type="entry name" value="CADHERIN_1"/>
    <property type="match status" value="1"/>
</dbReference>
<dbReference type="InterPro" id="IPR020894">
    <property type="entry name" value="Cadherin_CS"/>
</dbReference>
<evidence type="ECO:0000256" key="7">
    <source>
        <dbReference type="PROSITE-ProRule" id="PRU00043"/>
    </source>
</evidence>
<comment type="subcellular location">
    <subcellularLocation>
        <location evidence="1">Membrane</location>
    </subcellularLocation>
</comment>
<evidence type="ECO:0000256" key="1">
    <source>
        <dbReference type="ARBA" id="ARBA00004370"/>
    </source>
</evidence>
<dbReference type="GO" id="GO:0007156">
    <property type="term" value="P:homophilic cell adhesion via plasma membrane adhesion molecules"/>
    <property type="evidence" value="ECO:0007669"/>
    <property type="project" value="InterPro"/>
</dbReference>
<dbReference type="PANTHER" id="PTHR24026:SF126">
    <property type="entry name" value="PROTOCADHERIN FAT 4"/>
    <property type="match status" value="1"/>
</dbReference>
<dbReference type="PRINTS" id="PR00205">
    <property type="entry name" value="CADHERIN"/>
</dbReference>
<evidence type="ECO:0000259" key="9">
    <source>
        <dbReference type="PROSITE" id="PS50268"/>
    </source>
</evidence>
<evidence type="ECO:0000313" key="11">
    <source>
        <dbReference type="Proteomes" id="UP000596742"/>
    </source>
</evidence>
<proteinExistence type="predicted"/>
<dbReference type="PANTHER" id="PTHR24026">
    <property type="entry name" value="FAT ATYPICAL CADHERIN-RELATED"/>
    <property type="match status" value="1"/>
</dbReference>
<keyword evidence="4 7" id="KW-0106">Calcium</keyword>
<keyword evidence="2 8" id="KW-0812">Transmembrane</keyword>
<feature type="transmembrane region" description="Helical" evidence="8">
    <location>
        <begin position="823"/>
        <end position="846"/>
    </location>
</feature>
<accession>A0A8B6DKV6</accession>
<dbReference type="Gene3D" id="2.60.40.60">
    <property type="entry name" value="Cadherins"/>
    <property type="match status" value="1"/>
</dbReference>
<dbReference type="GO" id="GO:0005509">
    <property type="term" value="F:calcium ion binding"/>
    <property type="evidence" value="ECO:0007669"/>
    <property type="project" value="UniProtKB-UniRule"/>
</dbReference>
<dbReference type="InterPro" id="IPR002126">
    <property type="entry name" value="Cadherin-like_dom"/>
</dbReference>
<evidence type="ECO:0000256" key="5">
    <source>
        <dbReference type="ARBA" id="ARBA00022989"/>
    </source>
</evidence>
<feature type="domain" description="Cadherin" evidence="9">
    <location>
        <begin position="506"/>
        <end position="624"/>
    </location>
</feature>
<protein>
    <submittedName>
        <fullName evidence="10">Protocadherin-15</fullName>
    </submittedName>
</protein>
<dbReference type="PROSITE" id="PS50268">
    <property type="entry name" value="CADHERIN_2"/>
    <property type="match status" value="2"/>
</dbReference>
<name>A0A8B6DKV6_MYTGA</name>
<dbReference type="SUPFAM" id="SSF49313">
    <property type="entry name" value="Cadherin-like"/>
    <property type="match status" value="1"/>
</dbReference>
<evidence type="ECO:0000313" key="10">
    <source>
        <dbReference type="EMBL" id="VDI20591.1"/>
    </source>
</evidence>
<dbReference type="Gene3D" id="1.20.5.340">
    <property type="match status" value="1"/>
</dbReference>
<keyword evidence="5 8" id="KW-1133">Transmembrane helix</keyword>
<gene>
    <name evidence="10" type="ORF">MGAL_10B008312</name>
</gene>
<feature type="domain" description="Cadherin" evidence="9">
    <location>
        <begin position="625"/>
        <end position="750"/>
    </location>
</feature>
<dbReference type="EMBL" id="UYJE01003591">
    <property type="protein sequence ID" value="VDI20591.1"/>
    <property type="molecule type" value="Genomic_DNA"/>
</dbReference>
<dbReference type="CDD" id="cd11304">
    <property type="entry name" value="Cadherin_repeat"/>
    <property type="match status" value="1"/>
</dbReference>
<comment type="caution">
    <text evidence="10">The sequence shown here is derived from an EMBL/GenBank/DDBJ whole genome shotgun (WGS) entry which is preliminary data.</text>
</comment>
<sequence>MTLSVFSSIDFHVTLISTAFDLYLEKGHIFGFQTREFMYQTCKKVDFMNTSVRQQPNNVSVEHNLLSSLLKSYAKTITEMFCMFARLSSIEKNTGKNTSTLTQMNDKLTSITARVITAEKDIYDVKTRVSDLESNCQGTSNIFDEVKKKTDYLEKGFDKIKEDYLRLDTSRCRIAEDLIKVERENNDMKTKLTDIQCRAMKYNLIFTGLSEHRDENIEDKLRSFLYHEMKIDQRIEFSNVHRFGRRSENGDPFNEIEHELLMFSSDHSYICLLGDFNARTGEDLDFTEVTYDEFSGMFDLNDVSLNTLASSNINILRKSMDEKKNNFESGMTKTKGQFTCKNVSVVDYVIGSANFLTLLQNFSILETSKLFSDAHTPLSLSMCIYENEKRNHFKKEMFTPTEEVKRWDIENLDTFIENIDKTHTDIILTELESVNIEDVNHNCVNNIVKRTCDILVDAAKTTFGTYMKCDKQNNVRINTSKPWFDEDCKTARKKFKKSKRKLKHISSNPDKYTADTHINGIQNGTDSATGIFLQIQGATGSQIDVNSLFVLESKPIPTSQDGYTRRTFIRLNASLDRDGRSYEPNDDLNSIQFMLKCTRLVDSVSKYFTVNVEIIDVNDNYPQLLGSPRPISVNELTPVGVVIGEMVQLVTVMDKDTGLNGEFEFTIVQSDSSWQPISSFISNDAAEKFTILSPRRGSIAIKSPLDFERVKKYFLPVSVTDLAQVISERRTSTVTMTIDVRDGDDLGPVFDYQGCFRVDNACFNPTYTTDISHHSTASQLILRAAEDQSIIDSIKARDQDTLNARIQLSIVEMITTKPCSNGALIVGAVLGTLLAIVITIVIALIMKQRKQGDREIVTPEQRTPAHQNEGTFLPWGEVKFISYFP</sequence>
<dbReference type="SMART" id="SM00112">
    <property type="entry name" value="CA"/>
    <property type="match status" value="1"/>
</dbReference>